<protein>
    <submittedName>
        <fullName evidence="1">Uncharacterized protein</fullName>
    </submittedName>
</protein>
<accession>A0A2P5ANZ0</accession>
<reference evidence="2" key="1">
    <citation type="submission" date="2016-06" db="EMBL/GenBank/DDBJ databases">
        <title>Parallel loss of symbiosis genes in relatives of nitrogen-fixing non-legume Parasponia.</title>
        <authorList>
            <person name="Van Velzen R."/>
            <person name="Holmer R."/>
            <person name="Bu F."/>
            <person name="Rutten L."/>
            <person name="Van Zeijl A."/>
            <person name="Liu W."/>
            <person name="Santuari L."/>
            <person name="Cao Q."/>
            <person name="Sharma T."/>
            <person name="Shen D."/>
            <person name="Roswanjaya Y."/>
            <person name="Wardhani T."/>
            <person name="Kalhor M.S."/>
            <person name="Jansen J."/>
            <person name="Van den Hoogen J."/>
            <person name="Gungor B."/>
            <person name="Hartog M."/>
            <person name="Hontelez J."/>
            <person name="Verver J."/>
            <person name="Yang W.-C."/>
            <person name="Schijlen E."/>
            <person name="Repin R."/>
            <person name="Schilthuizen M."/>
            <person name="Schranz E."/>
            <person name="Heidstra R."/>
            <person name="Miyata K."/>
            <person name="Fedorova E."/>
            <person name="Kohlen W."/>
            <person name="Bisseling T."/>
            <person name="Smit S."/>
            <person name="Geurts R."/>
        </authorList>
    </citation>
    <scope>NUCLEOTIDE SEQUENCE [LARGE SCALE GENOMIC DNA]</scope>
    <source>
        <strain evidence="2">cv. WU1-14</strain>
    </source>
</reference>
<evidence type="ECO:0000313" key="1">
    <source>
        <dbReference type="EMBL" id="PON38240.1"/>
    </source>
</evidence>
<proteinExistence type="predicted"/>
<evidence type="ECO:0000313" key="2">
    <source>
        <dbReference type="Proteomes" id="UP000237105"/>
    </source>
</evidence>
<dbReference type="AlphaFoldDB" id="A0A2P5ANZ0"/>
<dbReference type="Proteomes" id="UP000237105">
    <property type="component" value="Unassembled WGS sequence"/>
</dbReference>
<sequence>MLSSIPIYHFSIFKALCSVTEMLEKLMRDFFWEGNEQMGADHLAASDVLCRSKMQGGPGIGKVSARNRALLMKWLWKFPIEMNYLWHNVIKSKYGLSSNQRDMIPAERTT</sequence>
<comment type="caution">
    <text evidence="1">The sequence shown here is derived from an EMBL/GenBank/DDBJ whole genome shotgun (WGS) entry which is preliminary data.</text>
</comment>
<organism evidence="1 2">
    <name type="scientific">Parasponia andersonii</name>
    <name type="common">Sponia andersonii</name>
    <dbReference type="NCBI Taxonomy" id="3476"/>
    <lineage>
        <taxon>Eukaryota</taxon>
        <taxon>Viridiplantae</taxon>
        <taxon>Streptophyta</taxon>
        <taxon>Embryophyta</taxon>
        <taxon>Tracheophyta</taxon>
        <taxon>Spermatophyta</taxon>
        <taxon>Magnoliopsida</taxon>
        <taxon>eudicotyledons</taxon>
        <taxon>Gunneridae</taxon>
        <taxon>Pentapetalae</taxon>
        <taxon>rosids</taxon>
        <taxon>fabids</taxon>
        <taxon>Rosales</taxon>
        <taxon>Cannabaceae</taxon>
        <taxon>Parasponia</taxon>
    </lineage>
</organism>
<gene>
    <name evidence="1" type="ORF">PanWU01x14_313960</name>
</gene>
<dbReference type="PANTHER" id="PTHR33116">
    <property type="entry name" value="REVERSE TRANSCRIPTASE ZINC-BINDING DOMAIN-CONTAINING PROTEIN-RELATED-RELATED"/>
    <property type="match status" value="1"/>
</dbReference>
<dbReference type="OrthoDB" id="1435349at2759"/>
<dbReference type="EMBL" id="JXTB01000502">
    <property type="protein sequence ID" value="PON38240.1"/>
    <property type="molecule type" value="Genomic_DNA"/>
</dbReference>
<name>A0A2P5ANZ0_PARAD</name>
<dbReference type="PANTHER" id="PTHR33116:SF78">
    <property type="entry name" value="OS12G0587133 PROTEIN"/>
    <property type="match status" value="1"/>
</dbReference>
<keyword evidence="2" id="KW-1185">Reference proteome</keyword>